<dbReference type="RefSeq" id="WP_166325968.1">
    <property type="nucleotide sequence ID" value="NZ_CP049916.1"/>
</dbReference>
<feature type="region of interest" description="Disordered" evidence="1">
    <location>
        <begin position="129"/>
        <end position="165"/>
    </location>
</feature>
<feature type="region of interest" description="Disordered" evidence="1">
    <location>
        <begin position="191"/>
        <end position="210"/>
    </location>
</feature>
<dbReference type="KEGG" id="alj:G8D99_11415"/>
<evidence type="ECO:0000256" key="1">
    <source>
        <dbReference type="SAM" id="MobiDB-lite"/>
    </source>
</evidence>
<organism evidence="2 3">
    <name type="scientific">Acinetobacter lanii</name>
    <dbReference type="NCBI Taxonomy" id="2715163"/>
    <lineage>
        <taxon>Bacteria</taxon>
        <taxon>Pseudomonadati</taxon>
        <taxon>Pseudomonadota</taxon>
        <taxon>Gammaproteobacteria</taxon>
        <taxon>Moraxellales</taxon>
        <taxon>Moraxellaceae</taxon>
        <taxon>Acinetobacter</taxon>
    </lineage>
</organism>
<keyword evidence="3" id="KW-1185">Reference proteome</keyword>
<accession>A0A6G8S5X6</accession>
<evidence type="ECO:0000313" key="2">
    <source>
        <dbReference type="EMBL" id="QIO09557.1"/>
    </source>
</evidence>
<feature type="compositionally biased region" description="Polar residues" evidence="1">
    <location>
        <begin position="146"/>
        <end position="155"/>
    </location>
</feature>
<reference evidence="2 3" key="1">
    <citation type="submission" date="2020-03" db="EMBL/GenBank/DDBJ databases">
        <authorList>
            <person name="Zhu W."/>
        </authorList>
    </citation>
    <scope>NUCLEOTIDE SEQUENCE [LARGE SCALE GENOMIC DNA]</scope>
    <source>
        <strain evidence="2 3">185</strain>
    </source>
</reference>
<sequence>MSYLIQKTPQAHVDGSPQQLKLNRLIEQIEQKKCDLLAWENAKNELHQHARKTLIPTYYQLHQVLFQQLEQLWMHLGQGHFSKADIAQLDAKLMLLSAELKDAQALSDADLNRVKEVYQFYQQHIQHQQKAKREVGNQRDVDQQESDSTTSSLHSNEFDPALTDADLNESAYSNEREYDWEHIEWNAFEKNTEQHQQAREQAKLKKQQEKREQAEKLVNQSLKTVYLKIAASIHPDREQNEAKKIEKTAVLQQANEAYEQQDLFSLLKLQIQIESNASSGESSLSHTKKGLSNEQVKFYQLALEAQGQRLDDQINQIIESLIWVKPVKADKPKKFKNKPSAQLQVVDIYKQIDTDTAHMKQQVKAEKERLKYMQRLSGLEMLLEHQAL</sequence>
<name>A0A6G8S5X6_9GAMM</name>
<dbReference type="AlphaFoldDB" id="A0A6G8S5X6"/>
<protein>
    <submittedName>
        <fullName evidence="2">Molecular chaperone DnaJ</fullName>
    </submittedName>
</protein>
<dbReference type="EMBL" id="CP049916">
    <property type="protein sequence ID" value="QIO09557.1"/>
    <property type="molecule type" value="Genomic_DNA"/>
</dbReference>
<feature type="compositionally biased region" description="Basic and acidic residues" evidence="1">
    <location>
        <begin position="131"/>
        <end position="142"/>
    </location>
</feature>
<proteinExistence type="predicted"/>
<gene>
    <name evidence="2" type="ORF">G8D99_11415</name>
</gene>
<evidence type="ECO:0000313" key="3">
    <source>
        <dbReference type="Proteomes" id="UP000501939"/>
    </source>
</evidence>
<dbReference type="Proteomes" id="UP000501939">
    <property type="component" value="Chromosome"/>
</dbReference>